<feature type="compositionally biased region" description="Pro residues" evidence="1">
    <location>
        <begin position="205"/>
        <end position="233"/>
    </location>
</feature>
<feature type="compositionally biased region" description="Basic residues" evidence="1">
    <location>
        <begin position="625"/>
        <end position="634"/>
    </location>
</feature>
<feature type="region of interest" description="Disordered" evidence="1">
    <location>
        <begin position="1065"/>
        <end position="1221"/>
    </location>
</feature>
<evidence type="ECO:0000313" key="3">
    <source>
        <dbReference type="EMBL" id="OSX66215.1"/>
    </source>
</evidence>
<feature type="region of interest" description="Disordered" evidence="1">
    <location>
        <begin position="1375"/>
        <end position="1398"/>
    </location>
</feature>
<feature type="region of interest" description="Disordered" evidence="1">
    <location>
        <begin position="977"/>
        <end position="1003"/>
    </location>
</feature>
<feature type="region of interest" description="Disordered" evidence="1">
    <location>
        <begin position="1227"/>
        <end position="1246"/>
    </location>
</feature>
<feature type="compositionally biased region" description="Low complexity" evidence="1">
    <location>
        <begin position="1193"/>
        <end position="1207"/>
    </location>
</feature>
<dbReference type="SMART" id="SM00324">
    <property type="entry name" value="RhoGAP"/>
    <property type="match status" value="1"/>
</dbReference>
<dbReference type="InterPro" id="IPR008936">
    <property type="entry name" value="Rho_GTPase_activation_prot"/>
</dbReference>
<feature type="compositionally biased region" description="Polar residues" evidence="1">
    <location>
        <begin position="152"/>
        <end position="168"/>
    </location>
</feature>
<dbReference type="PANTHER" id="PTHR12783">
    <property type="entry name" value="RALA BINDING PROTEIN 1 RALBP1"/>
    <property type="match status" value="1"/>
</dbReference>
<keyword evidence="4" id="KW-1185">Reference proteome</keyword>
<evidence type="ECO:0000256" key="1">
    <source>
        <dbReference type="SAM" id="MobiDB-lite"/>
    </source>
</evidence>
<dbReference type="GO" id="GO:0031267">
    <property type="term" value="F:small GTPase binding"/>
    <property type="evidence" value="ECO:0007669"/>
    <property type="project" value="InterPro"/>
</dbReference>
<feature type="compositionally biased region" description="Polar residues" evidence="1">
    <location>
        <begin position="89"/>
        <end position="107"/>
    </location>
</feature>
<dbReference type="Proteomes" id="UP000194127">
    <property type="component" value="Unassembled WGS sequence"/>
</dbReference>
<feature type="compositionally biased region" description="Polar residues" evidence="1">
    <location>
        <begin position="1282"/>
        <end position="1317"/>
    </location>
</feature>
<dbReference type="RefSeq" id="XP_024343009.1">
    <property type="nucleotide sequence ID" value="XM_024482557.1"/>
</dbReference>
<dbReference type="PROSITE" id="PS50238">
    <property type="entry name" value="RHOGAP"/>
    <property type="match status" value="1"/>
</dbReference>
<protein>
    <recommendedName>
        <fullName evidence="2">Rho-GAP domain-containing protein</fullName>
    </recommendedName>
</protein>
<dbReference type="EMBL" id="KZ110592">
    <property type="protein sequence ID" value="OSX66215.1"/>
    <property type="molecule type" value="Genomic_DNA"/>
</dbReference>
<dbReference type="PANTHER" id="PTHR12783:SF5">
    <property type="entry name" value="RALA-BINDING PROTEIN 1"/>
    <property type="match status" value="1"/>
</dbReference>
<dbReference type="InterPro" id="IPR039767">
    <property type="entry name" value="RALBP1"/>
</dbReference>
<feature type="compositionally biased region" description="Acidic residues" evidence="1">
    <location>
        <begin position="347"/>
        <end position="357"/>
    </location>
</feature>
<dbReference type="GeneID" id="36327506"/>
<feature type="compositionally biased region" description="Low complexity" evidence="1">
    <location>
        <begin position="1379"/>
        <end position="1390"/>
    </location>
</feature>
<sequence length="1511" mass="158965">MHYPHALSRSREAPYPHASSSSSLSSAASSDLLPAAAPSISSQSDIASDLSLSSSPKALPPLKAANRFFLPLQHRSPSAPVSAMGQSLAPATQPSRPASPANASTGPASRIKRAWAVRRKKSEDVTAVFAASGFPSKDKARESTDTDYDPSASVSDLSHTSSHANSLASDRGHNPFAIASTKLNVFGGRKVTGGSEPKNFKHSGSPPPPPPPPKEASAPPTPRRAPISPPLSTPQPSLRVPIPTAGTPVLRPKESLPSIPTQSPSPSISPSPSPSPAADKERLKEDWRKSDSTMTSHCTIRPGALAGNRSPRPVSLAESSHSGHTIVPVNKRLSALLTDSEFAMVEESSDDSEEEQEGERLARIMSGSRGGKSSSPAASVRTRNRRSLSVNFPPGHPFSHAPESAPQVPTRPPSSAGYYAIHAPSASVSPLMTTISRDSPTLTRTAANGFIAPLNTAGAQYSTGSHIKRRLAAWTSASAGNTPTRMHPAQPLPAVPPTSQRMAWRRVSPPNQASEGHLQAQSSSPPPSFRQTAVSMTGSLAPAAGLAVGLGKRAVEKVGRAWGGFSTSSSGHSLGAGSVHSVSTSSVASSDHGHGFPLGRTVSKESSSVLSHVGSGLSGVVSGKVKGKKEKRKGFAAPSVASSVTSSSASDMDGFVMSGPTLGRRLRGPRQTPSGASIVGGLVFKRDLKTCVAETAIRGNMSRDENEDRRSVPLLEDRLVPALVVRCAQHVLRWGVQEEGLFRVSGRSSHVAKLRSEFDAGCDWDMAECDPSDLDPHAVASIFKTYLRELPESILTASLIPYFESALATENENRASLDSSINGSVKSPPTHQRSGSALELRKAPSLSTLAVPSFAGKRVVSDSLLNALTWLISRLPAENRDLLYTVAELIKATAAHSSQTKMPLGNLLLVFCPSLNMAPELLRVLCEHDIIWQGVPEPVADTPEASDDAEAEESEDESADIRATFVTAPELRLSAEASEVLSRDSSMSSTDIPTEDDEVHLETPADSTPAIIERAKSSDAKMDHRTAQVIDVEIVDQPEMSTPNAQSVSGFASMQRAPELVLLPPLSPISPVSLRDDSGSFVSALGPPSAVPTRSPSPVAGSRASSPHAVPTLSSSAESLSSPSETSEEPVSPQPRSSTDAEGEQEGARSVNYKHAPVLDHTQSQDSLAIPILSKEATDMSPPRRPEVSTHTSAPASAPVVAVPFPSTGGTTPDTPVSRRKSFSLLNFPSLRSDPGPGPSPVRADPKISLLSTSLGIHSTIPPPSSWHRPKRPSLHLLLKTLSGSGSRPQTPSVANPSAMASVSSLPVYGSQQSPLQATASVPSLTELPTIVTPSVPPKLETTISLSPMELGFQDADAQSAEPKQQVQPAIVDARNKGVSENSPSSSRPGSQGGDSHLRARTESYAPSLYATPLGTTPQTPIADLYQVQARSKSALSFFNDLGVERCRERKKEVDEHGLYVMARSHSEVSQVSVTPSIELPVEDSQEDWAESVLSAAQGVRNDNELNAPNA</sequence>
<feature type="compositionally biased region" description="Polar residues" evidence="1">
    <location>
        <begin position="509"/>
        <end position="534"/>
    </location>
</feature>
<feature type="region of interest" description="Disordered" evidence="1">
    <location>
        <begin position="1"/>
        <end position="35"/>
    </location>
</feature>
<dbReference type="Pfam" id="PF00620">
    <property type="entry name" value="RhoGAP"/>
    <property type="match status" value="2"/>
</dbReference>
<feature type="compositionally biased region" description="Basic residues" evidence="1">
    <location>
        <begin position="110"/>
        <end position="120"/>
    </location>
</feature>
<feature type="region of interest" description="Disordered" evidence="1">
    <location>
        <begin position="1280"/>
        <end position="1317"/>
    </location>
</feature>
<dbReference type="GO" id="GO:0005096">
    <property type="term" value="F:GTPase activator activity"/>
    <property type="evidence" value="ECO:0007669"/>
    <property type="project" value="InterPro"/>
</dbReference>
<feature type="compositionally biased region" description="Polar residues" evidence="1">
    <location>
        <begin position="983"/>
        <end position="992"/>
    </location>
</feature>
<feature type="region of interest" description="Disordered" evidence="1">
    <location>
        <begin position="818"/>
        <end position="838"/>
    </location>
</feature>
<gene>
    <name evidence="3" type="ORF">POSPLADRAFT_1072919</name>
</gene>
<evidence type="ECO:0000313" key="4">
    <source>
        <dbReference type="Proteomes" id="UP000194127"/>
    </source>
</evidence>
<feature type="region of interest" description="Disordered" evidence="1">
    <location>
        <begin position="937"/>
        <end position="959"/>
    </location>
</feature>
<dbReference type="STRING" id="670580.A0A1X6NC55"/>
<feature type="compositionally biased region" description="Basic and acidic residues" evidence="1">
    <location>
        <begin position="278"/>
        <end position="291"/>
    </location>
</feature>
<feature type="compositionally biased region" description="Low complexity" evidence="1">
    <location>
        <begin position="257"/>
        <end position="266"/>
    </location>
</feature>
<feature type="region of interest" description="Disordered" evidence="1">
    <location>
        <begin position="344"/>
        <end position="417"/>
    </location>
</feature>
<feature type="region of interest" description="Disordered" evidence="1">
    <location>
        <begin position="620"/>
        <end position="649"/>
    </location>
</feature>
<dbReference type="OrthoDB" id="185175at2759"/>
<feature type="compositionally biased region" description="Acidic residues" evidence="1">
    <location>
        <begin position="944"/>
        <end position="958"/>
    </location>
</feature>
<feature type="compositionally biased region" description="Polar residues" evidence="1">
    <location>
        <begin position="818"/>
        <end position="835"/>
    </location>
</feature>
<dbReference type="SUPFAM" id="SSF48350">
    <property type="entry name" value="GTPase activation domain, GAP"/>
    <property type="match status" value="1"/>
</dbReference>
<dbReference type="GO" id="GO:0007264">
    <property type="term" value="P:small GTPase-mediated signal transduction"/>
    <property type="evidence" value="ECO:0007669"/>
    <property type="project" value="InterPro"/>
</dbReference>
<dbReference type="InterPro" id="IPR000198">
    <property type="entry name" value="RhoGAP_dom"/>
</dbReference>
<feature type="compositionally biased region" description="Low complexity" evidence="1">
    <location>
        <begin position="1110"/>
        <end position="1131"/>
    </location>
</feature>
<reference evidence="3 4" key="1">
    <citation type="submission" date="2017-04" db="EMBL/GenBank/DDBJ databases">
        <title>Genome Sequence of the Model Brown-Rot Fungus Postia placenta SB12.</title>
        <authorList>
            <consortium name="DOE Joint Genome Institute"/>
            <person name="Gaskell J."/>
            <person name="Kersten P."/>
            <person name="Larrondo L.F."/>
            <person name="Canessa P."/>
            <person name="Martinez D."/>
            <person name="Hibbett D."/>
            <person name="Schmoll M."/>
            <person name="Kubicek C.P."/>
            <person name="Martinez A.T."/>
            <person name="Yadav J."/>
            <person name="Master E."/>
            <person name="Magnuson J.K."/>
            <person name="James T."/>
            <person name="Yaver D."/>
            <person name="Berka R."/>
            <person name="Labutti K."/>
            <person name="Lipzen A."/>
            <person name="Aerts A."/>
            <person name="Barry K."/>
            <person name="Henrissat B."/>
            <person name="Blanchette R."/>
            <person name="Grigoriev I."/>
            <person name="Cullen D."/>
        </authorList>
    </citation>
    <scope>NUCLEOTIDE SEQUENCE [LARGE SCALE GENOMIC DNA]</scope>
    <source>
        <strain evidence="3 4">MAD-698-R-SB12</strain>
    </source>
</reference>
<feature type="domain" description="Rho-GAP" evidence="2">
    <location>
        <begin position="712"/>
        <end position="973"/>
    </location>
</feature>
<proteinExistence type="predicted"/>
<feature type="compositionally biased region" description="Low complexity" evidence="1">
    <location>
        <begin position="636"/>
        <end position="649"/>
    </location>
</feature>
<feature type="region of interest" description="Disordered" evidence="1">
    <location>
        <begin position="76"/>
        <end position="324"/>
    </location>
</feature>
<name>A0A1X6NC55_9APHY</name>
<feature type="region of interest" description="Disordered" evidence="1">
    <location>
        <begin position="479"/>
        <end position="534"/>
    </location>
</feature>
<feature type="compositionally biased region" description="Basic and acidic residues" evidence="1">
    <location>
        <begin position="1176"/>
        <end position="1188"/>
    </location>
</feature>
<accession>A0A1X6NC55</accession>
<feature type="region of interest" description="Disordered" evidence="1">
    <location>
        <begin position="566"/>
        <end position="600"/>
    </location>
</feature>
<organism evidence="3 4">
    <name type="scientific">Postia placenta MAD-698-R-SB12</name>
    <dbReference type="NCBI Taxonomy" id="670580"/>
    <lineage>
        <taxon>Eukaryota</taxon>
        <taxon>Fungi</taxon>
        <taxon>Dikarya</taxon>
        <taxon>Basidiomycota</taxon>
        <taxon>Agaricomycotina</taxon>
        <taxon>Agaricomycetes</taxon>
        <taxon>Polyporales</taxon>
        <taxon>Adustoporiaceae</taxon>
        <taxon>Rhodonia</taxon>
    </lineage>
</organism>
<dbReference type="Gene3D" id="1.10.555.10">
    <property type="entry name" value="Rho GTPase activation protein"/>
    <property type="match status" value="1"/>
</dbReference>
<feature type="compositionally biased region" description="Low complexity" evidence="1">
    <location>
        <begin position="18"/>
        <end position="35"/>
    </location>
</feature>
<evidence type="ECO:0000259" key="2">
    <source>
        <dbReference type="PROSITE" id="PS50238"/>
    </source>
</evidence>
<feature type="compositionally biased region" description="Low complexity" evidence="1">
    <location>
        <begin position="575"/>
        <end position="590"/>
    </location>
</feature>